<evidence type="ECO:0000256" key="1">
    <source>
        <dbReference type="ARBA" id="ARBA00022679"/>
    </source>
</evidence>
<dbReference type="Gene3D" id="2.60.40.3230">
    <property type="match status" value="1"/>
</dbReference>
<dbReference type="Pfam" id="PF13036">
    <property type="entry name" value="LpoB"/>
    <property type="match status" value="1"/>
</dbReference>
<dbReference type="InterPro" id="IPR010824">
    <property type="entry name" value="DUF1425"/>
</dbReference>
<comment type="caution">
    <text evidence="7">The sequence shown here is derived from an EMBL/GenBank/DDBJ whole genome shotgun (WGS) entry which is preliminary data.</text>
</comment>
<dbReference type="InterPro" id="IPR014093">
    <property type="entry name" value="Thiamine_kinase"/>
</dbReference>
<feature type="compositionally biased region" description="Pro residues" evidence="5">
    <location>
        <begin position="107"/>
        <end position="126"/>
    </location>
</feature>
<feature type="region of interest" description="Disordered" evidence="5">
    <location>
        <begin position="90"/>
        <end position="126"/>
    </location>
</feature>
<dbReference type="PANTHER" id="PTHR40593">
    <property type="entry name" value="PENICILLIN-BINDING PROTEIN ACTIVATOR LPOB"/>
    <property type="match status" value="1"/>
</dbReference>
<dbReference type="Proteomes" id="UP001157938">
    <property type="component" value="Unassembled WGS sequence"/>
</dbReference>
<dbReference type="NCBIfam" id="NF007620">
    <property type="entry name" value="PRK10271.1"/>
    <property type="match status" value="1"/>
</dbReference>
<accession>A0ABN8CHH6</accession>
<dbReference type="SUPFAM" id="SSF56112">
    <property type="entry name" value="Protein kinase-like (PK-like)"/>
    <property type="match status" value="1"/>
</dbReference>
<keyword evidence="2" id="KW-0547">Nucleotide-binding</keyword>
<dbReference type="InterPro" id="IPR002575">
    <property type="entry name" value="Aminoglycoside_PTrfase"/>
</dbReference>
<evidence type="ECO:0000256" key="3">
    <source>
        <dbReference type="ARBA" id="ARBA00022777"/>
    </source>
</evidence>
<protein>
    <recommendedName>
        <fullName evidence="6">Aminoglycoside phosphotransferase domain-containing protein</fullName>
    </recommendedName>
</protein>
<dbReference type="InterPro" id="IPR014094">
    <property type="entry name" value="LpoB"/>
</dbReference>
<evidence type="ECO:0000256" key="2">
    <source>
        <dbReference type="ARBA" id="ARBA00022741"/>
    </source>
</evidence>
<dbReference type="HAMAP" id="MF_01604">
    <property type="entry name" value="Thiamine_kinase"/>
    <property type="match status" value="1"/>
</dbReference>
<evidence type="ECO:0000313" key="7">
    <source>
        <dbReference type="EMBL" id="CAH0492436.1"/>
    </source>
</evidence>
<evidence type="ECO:0000256" key="5">
    <source>
        <dbReference type="SAM" id="MobiDB-lite"/>
    </source>
</evidence>
<gene>
    <name evidence="7" type="ORF">PFR001_LOCUS7643</name>
</gene>
<feature type="domain" description="Aminoglycoside phosphotransferase" evidence="6">
    <location>
        <begin position="278"/>
        <end position="459"/>
    </location>
</feature>
<keyword evidence="8" id="KW-1185">Reference proteome</keyword>
<evidence type="ECO:0000256" key="4">
    <source>
        <dbReference type="ARBA" id="ARBA00022840"/>
    </source>
</evidence>
<feature type="compositionally biased region" description="Low complexity" evidence="5">
    <location>
        <begin position="94"/>
        <end position="106"/>
    </location>
</feature>
<dbReference type="Gene3D" id="3.90.1200.10">
    <property type="match status" value="1"/>
</dbReference>
<reference evidence="7 8" key="1">
    <citation type="submission" date="2021-11" db="EMBL/GenBank/DDBJ databases">
        <authorList>
            <person name="Islam A."/>
            <person name="Islam S."/>
            <person name="Flora M.S."/>
            <person name="Rahman M."/>
            <person name="Ziaur R.M."/>
            <person name="Epstein J.H."/>
            <person name="Hassan M."/>
            <person name="Klassen M."/>
            <person name="Woodard K."/>
            <person name="Webb A."/>
            <person name="Webby R.J."/>
            <person name="El Zowalaty M.E."/>
        </authorList>
    </citation>
    <scope>NUCLEOTIDE SEQUENCE [LARGE SCALE GENOMIC DNA]</scope>
    <source>
        <strain evidence="7">Pf1</strain>
    </source>
</reference>
<keyword evidence="4" id="KW-0067">ATP-binding</keyword>
<dbReference type="Pfam" id="PF07233">
    <property type="entry name" value="DUF1425"/>
    <property type="match status" value="1"/>
</dbReference>
<evidence type="ECO:0000313" key="8">
    <source>
        <dbReference type="Proteomes" id="UP001157938"/>
    </source>
</evidence>
<dbReference type="InterPro" id="IPR011009">
    <property type="entry name" value="Kinase-like_dom_sf"/>
</dbReference>
<dbReference type="InterPro" id="IPR038483">
    <property type="entry name" value="YcfL-like_sf"/>
</dbReference>
<dbReference type="CDD" id="cd09030">
    <property type="entry name" value="DUF1425"/>
    <property type="match status" value="1"/>
</dbReference>
<dbReference type="Pfam" id="PF01636">
    <property type="entry name" value="APH"/>
    <property type="match status" value="1"/>
</dbReference>
<dbReference type="PANTHER" id="PTHR40593:SF1">
    <property type="entry name" value="PENICILLIN-BINDING PROTEIN ACTIVATOR LPOB"/>
    <property type="match status" value="1"/>
</dbReference>
<dbReference type="Gene3D" id="3.40.50.10610">
    <property type="entry name" value="ABC-type transport auxiliary lipoprotein component"/>
    <property type="match status" value="1"/>
</dbReference>
<sequence length="508" mass="56335">MINTSQSLVMESSVLSAGIITDEPTLDENDGLKRATSVLYNQRETPVVVHYRYYWYDDKGLEITPQEPAQTVTVPAQGSIIATSQLGNLTASKQQPAPVEPTQPVEPVQPVPQPEPVPQPQPVPQPPKLVTINWDASVQPLVAQMLQAASAEPGSVLLVDRVKNSTNGALQSEKATAAIQNALNNNGKFTLVSADQLAQAKQTLGLSPDDSLNSRSKAIGLARNVNAQQARSSGPATALHRINPAFQRMIQQVTGEPEKISFIPLAGLTGHSQKIVSPRGTFIARATPQPAIPFVDRQREFRLLRKLQASGVAPQPVAGHRQGIILTWSAGDALDEHRFSQQRPQIVALLQQLHQQPLTGYRLQLLPLLWRYWQLTPQRHHRWLRALRRLTQQGEPQPLRLAPLHMDLHAGNVIQGPEGLRLIDWEYAADGDVALELAAVCASDPQHQAEWLAEYAAAMQLPLTALVHQVRRWQPWLQLLMASWYQLRSGQRDDDTLQQLARQSWEQI</sequence>
<organism evidence="7 8">
    <name type="scientific">Peronospora farinosa</name>
    <dbReference type="NCBI Taxonomy" id="134698"/>
    <lineage>
        <taxon>Eukaryota</taxon>
        <taxon>Sar</taxon>
        <taxon>Stramenopiles</taxon>
        <taxon>Oomycota</taxon>
        <taxon>Peronosporomycetes</taxon>
        <taxon>Peronosporales</taxon>
        <taxon>Peronosporaceae</taxon>
        <taxon>Peronospora</taxon>
    </lineage>
</organism>
<evidence type="ECO:0000259" key="6">
    <source>
        <dbReference type="Pfam" id="PF01636"/>
    </source>
</evidence>
<dbReference type="EMBL" id="CAKLBC010001499">
    <property type="protein sequence ID" value="CAH0492436.1"/>
    <property type="molecule type" value="Genomic_DNA"/>
</dbReference>
<name>A0ABN8CHH6_9STRA</name>
<keyword evidence="3" id="KW-0418">Kinase</keyword>
<keyword evidence="1" id="KW-0808">Transferase</keyword>
<proteinExistence type="inferred from homology"/>